<protein>
    <submittedName>
        <fullName evidence="2">Uncharacterized protein</fullName>
    </submittedName>
</protein>
<reference evidence="2" key="2">
    <citation type="submission" date="2020-05" db="UniProtKB">
        <authorList>
            <consortium name="EnsemblMetazoa"/>
        </authorList>
    </citation>
    <scope>IDENTIFICATION</scope>
    <source>
        <strain evidence="2">IAEA</strain>
    </source>
</reference>
<keyword evidence="1" id="KW-0472">Membrane</keyword>
<dbReference type="VEuPathDB" id="VectorBase:GPPI042745"/>
<dbReference type="EMBL" id="JXJN01021826">
    <property type="status" value="NOT_ANNOTATED_CDS"/>
    <property type="molecule type" value="Genomic_DNA"/>
</dbReference>
<dbReference type="EMBL" id="JXJN01021827">
    <property type="status" value="NOT_ANNOTATED_CDS"/>
    <property type="molecule type" value="Genomic_DNA"/>
</dbReference>
<name>A0A1B0BWJ1_9MUSC</name>
<evidence type="ECO:0000256" key="1">
    <source>
        <dbReference type="SAM" id="Phobius"/>
    </source>
</evidence>
<evidence type="ECO:0000313" key="3">
    <source>
        <dbReference type="Proteomes" id="UP000092460"/>
    </source>
</evidence>
<keyword evidence="1" id="KW-1133">Transmembrane helix</keyword>
<organism evidence="2 3">
    <name type="scientific">Glossina palpalis gambiensis</name>
    <dbReference type="NCBI Taxonomy" id="67801"/>
    <lineage>
        <taxon>Eukaryota</taxon>
        <taxon>Metazoa</taxon>
        <taxon>Ecdysozoa</taxon>
        <taxon>Arthropoda</taxon>
        <taxon>Hexapoda</taxon>
        <taxon>Insecta</taxon>
        <taxon>Pterygota</taxon>
        <taxon>Neoptera</taxon>
        <taxon>Endopterygota</taxon>
        <taxon>Diptera</taxon>
        <taxon>Brachycera</taxon>
        <taxon>Muscomorpha</taxon>
        <taxon>Hippoboscoidea</taxon>
        <taxon>Glossinidae</taxon>
        <taxon>Glossina</taxon>
    </lineage>
</organism>
<dbReference type="Proteomes" id="UP000092460">
    <property type="component" value="Unassembled WGS sequence"/>
</dbReference>
<keyword evidence="3" id="KW-1185">Reference proteome</keyword>
<evidence type="ECO:0000313" key="2">
    <source>
        <dbReference type="EnsemblMetazoa" id="GPPI042745-PA"/>
    </source>
</evidence>
<feature type="transmembrane region" description="Helical" evidence="1">
    <location>
        <begin position="41"/>
        <end position="60"/>
    </location>
</feature>
<proteinExistence type="predicted"/>
<accession>A0A1B0BWJ1</accession>
<keyword evidence="1" id="KW-0812">Transmembrane</keyword>
<sequence>MSNDHIHQDATYQRNLSNKLDVTYEINELIHRTLIKMNCPAFFFLQSSIAAILLLLLLLYEN</sequence>
<dbReference type="EnsemblMetazoa" id="GPPI042745-RA">
    <property type="protein sequence ID" value="GPPI042745-PA"/>
    <property type="gene ID" value="GPPI042745"/>
</dbReference>
<dbReference type="AlphaFoldDB" id="A0A1B0BWJ1"/>
<reference evidence="3" key="1">
    <citation type="submission" date="2015-01" db="EMBL/GenBank/DDBJ databases">
        <authorList>
            <person name="Aksoy S."/>
            <person name="Warren W."/>
            <person name="Wilson R.K."/>
        </authorList>
    </citation>
    <scope>NUCLEOTIDE SEQUENCE [LARGE SCALE GENOMIC DNA]</scope>
    <source>
        <strain evidence="3">IAEA</strain>
    </source>
</reference>